<keyword evidence="4" id="KW-0964">Secreted</keyword>
<organism evidence="6 7">
    <name type="scientific">Erinaceus europaeus</name>
    <name type="common">Western European hedgehog</name>
    <dbReference type="NCBI Taxonomy" id="9365"/>
    <lineage>
        <taxon>Eukaryota</taxon>
        <taxon>Metazoa</taxon>
        <taxon>Chordata</taxon>
        <taxon>Craniata</taxon>
        <taxon>Vertebrata</taxon>
        <taxon>Euteleostomi</taxon>
        <taxon>Mammalia</taxon>
        <taxon>Eutheria</taxon>
        <taxon>Laurasiatheria</taxon>
        <taxon>Eulipotyphla</taxon>
        <taxon>Erinaceidae</taxon>
        <taxon>Erinaceinae</taxon>
        <taxon>Erinaceus</taxon>
    </lineage>
</organism>
<accession>A0ABM3YBN0</accession>
<gene>
    <name evidence="7" type="primary">LOC132541785</name>
</gene>
<evidence type="ECO:0000313" key="7">
    <source>
        <dbReference type="RefSeq" id="XP_060058464.1"/>
    </source>
</evidence>
<dbReference type="InterPro" id="IPR036048">
    <property type="entry name" value="Interleukin_8-like_sf"/>
</dbReference>
<dbReference type="CDD" id="cd00272">
    <property type="entry name" value="Chemokine_CC"/>
    <property type="match status" value="1"/>
</dbReference>
<dbReference type="Pfam" id="PF00048">
    <property type="entry name" value="IL8"/>
    <property type="match status" value="1"/>
</dbReference>
<evidence type="ECO:0000256" key="4">
    <source>
        <dbReference type="RuleBase" id="RU361150"/>
    </source>
</evidence>
<keyword evidence="6" id="KW-1185">Reference proteome</keyword>
<protein>
    <recommendedName>
        <fullName evidence="4">C-C motif chemokine</fullName>
    </recommendedName>
</protein>
<proteinExistence type="inferred from homology"/>
<comment type="subcellular location">
    <subcellularLocation>
        <location evidence="4">Secreted</location>
    </subcellularLocation>
</comment>
<keyword evidence="4" id="KW-0145">Chemotaxis</keyword>
<comment type="similarity">
    <text evidence="1 4">Belongs to the intercrine beta (chemokine CC) family.</text>
</comment>
<dbReference type="Gene3D" id="2.40.50.40">
    <property type="match status" value="1"/>
</dbReference>
<dbReference type="InterPro" id="IPR001811">
    <property type="entry name" value="Chemokine_IL8-like_dom"/>
</dbReference>
<evidence type="ECO:0000259" key="5">
    <source>
        <dbReference type="SMART" id="SM00199"/>
    </source>
</evidence>
<feature type="domain" description="Chemokine interleukin-8-like" evidence="5">
    <location>
        <begin position="79"/>
        <end position="137"/>
    </location>
</feature>
<dbReference type="InterPro" id="IPR039809">
    <property type="entry name" value="Chemokine_b/g/d"/>
</dbReference>
<dbReference type="PROSITE" id="PS00472">
    <property type="entry name" value="SMALL_CYTOKINES_CC"/>
    <property type="match status" value="1"/>
</dbReference>
<dbReference type="RefSeq" id="XP_060058464.1">
    <property type="nucleotide sequence ID" value="XM_060202481.1"/>
</dbReference>
<evidence type="ECO:0000256" key="3">
    <source>
        <dbReference type="ARBA" id="ARBA00023157"/>
    </source>
</evidence>
<dbReference type="SMART" id="SM00199">
    <property type="entry name" value="SCY"/>
    <property type="match status" value="1"/>
</dbReference>
<keyword evidence="2 4" id="KW-0202">Cytokine</keyword>
<evidence type="ECO:0000256" key="1">
    <source>
        <dbReference type="ARBA" id="ARBA00010868"/>
    </source>
</evidence>
<evidence type="ECO:0000256" key="2">
    <source>
        <dbReference type="ARBA" id="ARBA00022514"/>
    </source>
</evidence>
<sequence>MAGVDVADSHACLIPSKLPLIKEAQDLDFKESEKPGIFIPALYLQPVTHQKMKVSLVALAFLLAIATLHSEAQELPKKQVSCCLAFISRKIQLRHLRSYEWTSDQCSMPGVIFLTKKGRQICADPRDAWVKETIRNLDSKSQLSGSGATTTTQGI</sequence>
<dbReference type="Proteomes" id="UP001652624">
    <property type="component" value="Chromosome 12"/>
</dbReference>
<evidence type="ECO:0000313" key="6">
    <source>
        <dbReference type="Proteomes" id="UP001652624"/>
    </source>
</evidence>
<dbReference type="SUPFAM" id="SSF54117">
    <property type="entry name" value="Interleukin 8-like chemokines"/>
    <property type="match status" value="1"/>
</dbReference>
<dbReference type="PANTHER" id="PTHR12015">
    <property type="entry name" value="SMALL INDUCIBLE CYTOKINE A"/>
    <property type="match status" value="1"/>
</dbReference>
<dbReference type="PANTHER" id="PTHR12015:SF149">
    <property type="entry name" value="REGAKINE-1"/>
    <property type="match status" value="1"/>
</dbReference>
<name>A0ABM3YBN0_ERIEU</name>
<dbReference type="InterPro" id="IPR000827">
    <property type="entry name" value="Chemokine_CC_CS"/>
</dbReference>
<dbReference type="GeneID" id="132541785"/>
<keyword evidence="3" id="KW-1015">Disulfide bond</keyword>
<reference evidence="7" key="1">
    <citation type="submission" date="2025-08" db="UniProtKB">
        <authorList>
            <consortium name="RefSeq"/>
        </authorList>
    </citation>
    <scope>IDENTIFICATION</scope>
</reference>